<name>A0ACC0FJL1_9ERIC</name>
<accession>A0ACC0FJL1</accession>
<dbReference type="EMBL" id="CM045771">
    <property type="protein sequence ID" value="KAI7988976.1"/>
    <property type="molecule type" value="Genomic_DNA"/>
</dbReference>
<gene>
    <name evidence="1" type="ORF">LOK49_LG13G01614</name>
</gene>
<evidence type="ECO:0000313" key="2">
    <source>
        <dbReference type="Proteomes" id="UP001060215"/>
    </source>
</evidence>
<keyword evidence="2" id="KW-1185">Reference proteome</keyword>
<dbReference type="Proteomes" id="UP001060215">
    <property type="component" value="Chromosome 14"/>
</dbReference>
<reference evidence="1 2" key="1">
    <citation type="journal article" date="2022" name="Plant J.">
        <title>Chromosome-level genome of Camellia lanceoleosa provides a valuable resource for understanding genome evolution and self-incompatibility.</title>
        <authorList>
            <person name="Gong W."/>
            <person name="Xiao S."/>
            <person name="Wang L."/>
            <person name="Liao Z."/>
            <person name="Chang Y."/>
            <person name="Mo W."/>
            <person name="Hu G."/>
            <person name="Li W."/>
            <person name="Zhao G."/>
            <person name="Zhu H."/>
            <person name="Hu X."/>
            <person name="Ji K."/>
            <person name="Xiang X."/>
            <person name="Song Q."/>
            <person name="Yuan D."/>
            <person name="Jin S."/>
            <person name="Zhang L."/>
        </authorList>
    </citation>
    <scope>NUCLEOTIDE SEQUENCE [LARGE SCALE GENOMIC DNA]</scope>
    <source>
        <strain evidence="1">SQ_2022a</strain>
    </source>
</reference>
<evidence type="ECO:0000313" key="1">
    <source>
        <dbReference type="EMBL" id="KAI7988976.1"/>
    </source>
</evidence>
<organism evidence="1 2">
    <name type="scientific">Camellia lanceoleosa</name>
    <dbReference type="NCBI Taxonomy" id="1840588"/>
    <lineage>
        <taxon>Eukaryota</taxon>
        <taxon>Viridiplantae</taxon>
        <taxon>Streptophyta</taxon>
        <taxon>Embryophyta</taxon>
        <taxon>Tracheophyta</taxon>
        <taxon>Spermatophyta</taxon>
        <taxon>Magnoliopsida</taxon>
        <taxon>eudicotyledons</taxon>
        <taxon>Gunneridae</taxon>
        <taxon>Pentapetalae</taxon>
        <taxon>asterids</taxon>
        <taxon>Ericales</taxon>
        <taxon>Theaceae</taxon>
        <taxon>Camellia</taxon>
    </lineage>
</organism>
<comment type="caution">
    <text evidence="1">The sequence shown here is derived from an EMBL/GenBank/DDBJ whole genome shotgun (WGS) entry which is preliminary data.</text>
</comment>
<proteinExistence type="predicted"/>
<sequence>MGSLSNSDLFDGTSNKRSLHNDYCTGVSLKYKKRKVYAVRDFPPRCGHNASFINLMPQDTEVAASLGDKENLVADEKMVKVAEGDCVKASEIGNESSSHQLVESSVKLELPDILNVVVAAGKVNGAELSPVVVPLGSGLPKALENNSLE</sequence>
<protein>
    <submittedName>
        <fullName evidence="1">Uncharacterized protein</fullName>
    </submittedName>
</protein>